<reference evidence="10" key="1">
    <citation type="submission" date="2015-02" db="EMBL/GenBank/DDBJ databases">
        <title>Description and complete genome sequence of the first cultured representative of the subdivision 5 of the Verrucomicrobia phylum.</title>
        <authorList>
            <person name="Spring S."/>
            <person name="Bunk B."/>
            <person name="Sproer C."/>
            <person name="Klenk H.-P."/>
        </authorList>
    </citation>
    <scope>NUCLEOTIDE SEQUENCE [LARGE SCALE GENOMIC DNA]</scope>
    <source>
        <strain evidence="10">L21-Fru-AB</strain>
    </source>
</reference>
<dbReference type="Gene3D" id="1.10.45.10">
    <property type="entry name" value="Vanillyl-alcohol Oxidase, Chain A, domain 4"/>
    <property type="match status" value="1"/>
</dbReference>
<evidence type="ECO:0000313" key="9">
    <source>
        <dbReference type="EMBL" id="AKJ64198.1"/>
    </source>
</evidence>
<dbReference type="InterPro" id="IPR016169">
    <property type="entry name" value="FAD-bd_PCMH_sub2"/>
</dbReference>
<accession>A0A0G3ED12</accession>
<keyword evidence="4" id="KW-0274">FAD</keyword>
<sequence length="487" mass="53433">MNADVQSINPDFGDYLRDESRRAGSAESICFAGTEAEVREVLVCSGRVTLQGARTGITAGAVPEGGTILNLSRMNRIGAIKEGRIKVQPGVLLSDLNEDLEREGLFFPPDPTETSASIGGMLACNASGAMSFHYGPTRRWVRALRIVLPGGDTLQLERGQKAEGRRFRLTTESGREIDGELPSLPMPEVKNAAGYYVRPDMDLIDLFIGMEGTLGVITEAELELRAVPAARTALCAFFPDESGALRFVRALRDQLDPVAIEFFGHHALDLLRRARTEHAAFADLPELAPHFNTAIYFEFHGGKEDEVEASVVQAAELIVECGAGEDDCWIAETPRDIAVHKAFRHATPEAVNLLIDERRKAYPSLTKLGTDMAVPDAHLEETLCLYRSDLDGAGLEYVIFGHIGDNHVHVNILPRDPAELEQGKKLYLKWADQVVAMGGSVSAEHGIGKIKVPLLEIMIGQEGIDAMRRLRRIFDPEERLNRGNLFA</sequence>
<dbReference type="PROSITE" id="PS51387">
    <property type="entry name" value="FAD_PCMH"/>
    <property type="match status" value="1"/>
</dbReference>
<evidence type="ECO:0000256" key="4">
    <source>
        <dbReference type="ARBA" id="ARBA00022827"/>
    </source>
</evidence>
<dbReference type="EMBL" id="CP010904">
    <property type="protein sequence ID" value="AKJ64198.1"/>
    <property type="molecule type" value="Genomic_DNA"/>
</dbReference>
<comment type="cofactor">
    <cofactor evidence="1">
        <name>FAD</name>
        <dbReference type="ChEBI" id="CHEBI:57692"/>
    </cofactor>
</comment>
<evidence type="ECO:0000313" key="10">
    <source>
        <dbReference type="Proteomes" id="UP000035268"/>
    </source>
</evidence>
<dbReference type="OrthoDB" id="9767256at2"/>
<dbReference type="Pfam" id="PF02913">
    <property type="entry name" value="FAD-oxidase_C"/>
    <property type="match status" value="1"/>
</dbReference>
<dbReference type="Gene3D" id="3.30.465.10">
    <property type="match status" value="1"/>
</dbReference>
<evidence type="ECO:0000256" key="2">
    <source>
        <dbReference type="ARBA" id="ARBA00008000"/>
    </source>
</evidence>
<evidence type="ECO:0000256" key="7">
    <source>
        <dbReference type="ARBA" id="ARBA00038897"/>
    </source>
</evidence>
<keyword evidence="6 9" id="KW-0560">Oxidoreductase</keyword>
<evidence type="ECO:0000256" key="1">
    <source>
        <dbReference type="ARBA" id="ARBA00001974"/>
    </source>
</evidence>
<feature type="domain" description="FAD-binding PCMH-type" evidence="8">
    <location>
        <begin position="21"/>
        <end position="227"/>
    </location>
</feature>
<dbReference type="PATRIC" id="fig|1609981.3.peg.979"/>
<dbReference type="Pfam" id="PF01565">
    <property type="entry name" value="FAD_binding_4"/>
    <property type="match status" value="1"/>
</dbReference>
<dbReference type="SUPFAM" id="SSF55103">
    <property type="entry name" value="FAD-linked oxidases, C-terminal domain"/>
    <property type="match status" value="1"/>
</dbReference>
<dbReference type="STRING" id="1307763.L21SP4_00936"/>
<dbReference type="Proteomes" id="UP000035268">
    <property type="component" value="Chromosome"/>
</dbReference>
<dbReference type="PANTHER" id="PTHR11748">
    <property type="entry name" value="D-LACTATE DEHYDROGENASE"/>
    <property type="match status" value="1"/>
</dbReference>
<dbReference type="InterPro" id="IPR006094">
    <property type="entry name" value="Oxid_FAD_bind_N"/>
</dbReference>
<dbReference type="GO" id="GO:0008720">
    <property type="term" value="F:D-lactate dehydrogenase (NAD+) activity"/>
    <property type="evidence" value="ECO:0007669"/>
    <property type="project" value="TreeGrafter"/>
</dbReference>
<proteinExistence type="inferred from homology"/>
<dbReference type="EC" id="1.1.2.4" evidence="7"/>
<dbReference type="GO" id="GO:1903457">
    <property type="term" value="P:lactate catabolic process"/>
    <property type="evidence" value="ECO:0007669"/>
    <property type="project" value="TreeGrafter"/>
</dbReference>
<name>A0A0G3ED12_9BACT</name>
<dbReference type="RefSeq" id="WP_052881552.1">
    <property type="nucleotide sequence ID" value="NZ_CP010904.1"/>
</dbReference>
<evidence type="ECO:0000259" key="8">
    <source>
        <dbReference type="PROSITE" id="PS51387"/>
    </source>
</evidence>
<dbReference type="InterPro" id="IPR004113">
    <property type="entry name" value="FAD-bd_oxidored_4_C"/>
</dbReference>
<dbReference type="Gene3D" id="3.30.70.2740">
    <property type="match status" value="1"/>
</dbReference>
<dbReference type="InterPro" id="IPR016171">
    <property type="entry name" value="Vanillyl_alc_oxidase_C-sub2"/>
</dbReference>
<dbReference type="GO" id="GO:0071949">
    <property type="term" value="F:FAD binding"/>
    <property type="evidence" value="ECO:0007669"/>
    <property type="project" value="InterPro"/>
</dbReference>
<evidence type="ECO:0000256" key="5">
    <source>
        <dbReference type="ARBA" id="ARBA00022946"/>
    </source>
</evidence>
<dbReference type="InterPro" id="IPR036318">
    <property type="entry name" value="FAD-bd_PCMH-like_sf"/>
</dbReference>
<comment type="similarity">
    <text evidence="2">Belongs to the FAD-binding oxidoreductase/transferase type 4 family.</text>
</comment>
<gene>
    <name evidence="9" type="ORF">L21SP4_00936</name>
</gene>
<keyword evidence="5" id="KW-0809">Transit peptide</keyword>
<evidence type="ECO:0000256" key="3">
    <source>
        <dbReference type="ARBA" id="ARBA00022630"/>
    </source>
</evidence>
<dbReference type="GO" id="GO:0004458">
    <property type="term" value="F:D-lactate dehydrogenase (cytochrome) activity"/>
    <property type="evidence" value="ECO:0007669"/>
    <property type="project" value="UniProtKB-EC"/>
</dbReference>
<dbReference type="InterPro" id="IPR016164">
    <property type="entry name" value="FAD-linked_Oxase-like_C"/>
</dbReference>
<dbReference type="SUPFAM" id="SSF56176">
    <property type="entry name" value="FAD-binding/transporter-associated domain-like"/>
    <property type="match status" value="1"/>
</dbReference>
<keyword evidence="10" id="KW-1185">Reference proteome</keyword>
<keyword evidence="3" id="KW-0285">Flavoprotein</keyword>
<dbReference type="KEGG" id="vbl:L21SP4_00936"/>
<organism evidence="9 10">
    <name type="scientific">Kiritimatiella glycovorans</name>
    <dbReference type="NCBI Taxonomy" id="1307763"/>
    <lineage>
        <taxon>Bacteria</taxon>
        <taxon>Pseudomonadati</taxon>
        <taxon>Kiritimatiellota</taxon>
        <taxon>Kiritimatiellia</taxon>
        <taxon>Kiritimatiellales</taxon>
        <taxon>Kiritimatiellaceae</taxon>
        <taxon>Kiritimatiella</taxon>
    </lineage>
</organism>
<evidence type="ECO:0000256" key="6">
    <source>
        <dbReference type="ARBA" id="ARBA00023002"/>
    </source>
</evidence>
<dbReference type="InterPro" id="IPR016166">
    <property type="entry name" value="FAD-bd_PCMH"/>
</dbReference>
<dbReference type="AlphaFoldDB" id="A0A0G3ED12"/>
<dbReference type="PANTHER" id="PTHR11748:SF111">
    <property type="entry name" value="D-LACTATE DEHYDROGENASE, MITOCHONDRIAL-RELATED"/>
    <property type="match status" value="1"/>
</dbReference>
<reference evidence="9 10" key="2">
    <citation type="journal article" date="2016" name="ISME J.">
        <title>Characterization of the first cultured representative of Verrucomicrobia subdivision 5 indicates the proposal of a novel phylum.</title>
        <authorList>
            <person name="Spring S."/>
            <person name="Bunk B."/>
            <person name="Sproer C."/>
            <person name="Schumann P."/>
            <person name="Rohde M."/>
            <person name="Tindall B.J."/>
            <person name="Klenk H.P."/>
        </authorList>
    </citation>
    <scope>NUCLEOTIDE SEQUENCE [LARGE SCALE GENOMIC DNA]</scope>
    <source>
        <strain evidence="9 10">L21-Fru-AB</strain>
    </source>
</reference>
<protein>
    <recommendedName>
        <fullName evidence="7">D-lactate dehydrogenase (cytochrome)</fullName>
        <ecNumber evidence="7">1.1.2.4</ecNumber>
    </recommendedName>
</protein>